<keyword evidence="3" id="KW-0804">Transcription</keyword>
<evidence type="ECO:0000313" key="5">
    <source>
        <dbReference type="EMBL" id="MBD8001606.1"/>
    </source>
</evidence>
<dbReference type="InterPro" id="IPR018060">
    <property type="entry name" value="HTH_AraC"/>
</dbReference>
<evidence type="ECO:0000259" key="4">
    <source>
        <dbReference type="PROSITE" id="PS01124"/>
    </source>
</evidence>
<evidence type="ECO:0000256" key="3">
    <source>
        <dbReference type="ARBA" id="ARBA00023163"/>
    </source>
</evidence>
<dbReference type="Pfam" id="PF12833">
    <property type="entry name" value="HTH_18"/>
    <property type="match status" value="1"/>
</dbReference>
<dbReference type="PANTHER" id="PTHR43280">
    <property type="entry name" value="ARAC-FAMILY TRANSCRIPTIONAL REGULATOR"/>
    <property type="match status" value="1"/>
</dbReference>
<sequence length="283" mass="33316">MMYNQFLSEISTIRCEESDLSFLKGNPFHFRCGIYLICTQGRGVVSTGVQQYELDEQTELIFLTGALMELLSSSADFKVTMLVFPNEVFLKAMLPIDTPYFNYTHEHPCYRHTADERSQKTWREVKLWMEMAQMLFGGQPRQFREQLEYNFLQSLLMWLFNTIQEKLALVNQYSRKQVLCHRFMQLVRECSMKQHQVAFYAGELCITPRYLHQITVEYLGGKTPKQLIDEQLVAEIKVLLNKPELSVTEIAEQLSFADQSYLTRFFKKSTGMSPKEFRQRRNV</sequence>
<dbReference type="PANTHER" id="PTHR43280:SF32">
    <property type="entry name" value="TRANSCRIPTIONAL REGULATORY PROTEIN"/>
    <property type="match status" value="1"/>
</dbReference>
<keyword evidence="2" id="KW-0238">DNA-binding</keyword>
<dbReference type="PROSITE" id="PS01124">
    <property type="entry name" value="HTH_ARAC_FAMILY_2"/>
    <property type="match status" value="1"/>
</dbReference>
<gene>
    <name evidence="5" type="ORF">H9626_05140</name>
</gene>
<evidence type="ECO:0000256" key="2">
    <source>
        <dbReference type="ARBA" id="ARBA00023125"/>
    </source>
</evidence>
<reference evidence="5 6" key="1">
    <citation type="submission" date="2020-08" db="EMBL/GenBank/DDBJ databases">
        <title>A Genomic Blueprint of the Chicken Gut Microbiome.</title>
        <authorList>
            <person name="Gilroy R."/>
            <person name="Ravi A."/>
            <person name="Getino M."/>
            <person name="Pursley I."/>
            <person name="Horton D.L."/>
            <person name="Alikhan N.-F."/>
            <person name="Baker D."/>
            <person name="Gharbi K."/>
            <person name="Hall N."/>
            <person name="Watson M."/>
            <person name="Adriaenssens E.M."/>
            <person name="Foster-Nyarko E."/>
            <person name="Jarju S."/>
            <person name="Secka A."/>
            <person name="Antonio M."/>
            <person name="Oren A."/>
            <person name="Chaudhuri R."/>
            <person name="La Ragione R.M."/>
            <person name="Hildebrand F."/>
            <person name="Pallen M.J."/>
        </authorList>
    </citation>
    <scope>NUCLEOTIDE SEQUENCE [LARGE SCALE GENOMIC DNA]</scope>
    <source>
        <strain evidence="5 6">Sa1YUN3</strain>
    </source>
</reference>
<keyword evidence="1" id="KW-0805">Transcription regulation</keyword>
<dbReference type="Gene3D" id="1.10.10.60">
    <property type="entry name" value="Homeodomain-like"/>
    <property type="match status" value="1"/>
</dbReference>
<evidence type="ECO:0000313" key="6">
    <source>
        <dbReference type="Proteomes" id="UP000616346"/>
    </source>
</evidence>
<name>A0ABR8VA25_9BACT</name>
<keyword evidence="6" id="KW-1185">Reference proteome</keyword>
<proteinExistence type="predicted"/>
<dbReference type="SUPFAM" id="SSF46689">
    <property type="entry name" value="Homeodomain-like"/>
    <property type="match status" value="1"/>
</dbReference>
<accession>A0ABR8VA25</accession>
<dbReference type="SMART" id="SM00342">
    <property type="entry name" value="HTH_ARAC"/>
    <property type="match status" value="1"/>
</dbReference>
<organism evidence="5 6">
    <name type="scientific">Phocaeicola faecium</name>
    <dbReference type="NCBI Taxonomy" id="2762213"/>
    <lineage>
        <taxon>Bacteria</taxon>
        <taxon>Pseudomonadati</taxon>
        <taxon>Bacteroidota</taxon>
        <taxon>Bacteroidia</taxon>
        <taxon>Bacteroidales</taxon>
        <taxon>Bacteroidaceae</taxon>
        <taxon>Phocaeicola</taxon>
    </lineage>
</organism>
<protein>
    <submittedName>
        <fullName evidence="5">AraC family transcriptional regulator</fullName>
    </submittedName>
</protein>
<dbReference type="InterPro" id="IPR009057">
    <property type="entry name" value="Homeodomain-like_sf"/>
</dbReference>
<evidence type="ECO:0000256" key="1">
    <source>
        <dbReference type="ARBA" id="ARBA00023015"/>
    </source>
</evidence>
<dbReference type="Proteomes" id="UP000616346">
    <property type="component" value="Unassembled WGS sequence"/>
</dbReference>
<comment type="caution">
    <text evidence="5">The sequence shown here is derived from an EMBL/GenBank/DDBJ whole genome shotgun (WGS) entry which is preliminary data.</text>
</comment>
<feature type="domain" description="HTH araC/xylS-type" evidence="4">
    <location>
        <begin position="181"/>
        <end position="280"/>
    </location>
</feature>
<dbReference type="EMBL" id="JACSPQ010000001">
    <property type="protein sequence ID" value="MBD8001606.1"/>
    <property type="molecule type" value="Genomic_DNA"/>
</dbReference>